<keyword evidence="2" id="KW-1185">Reference proteome</keyword>
<dbReference type="RefSeq" id="WP_209460481.1">
    <property type="nucleotide sequence ID" value="NZ_JAGGKC010000027.1"/>
</dbReference>
<organism evidence="1 2">
    <name type="scientific">Youngiibacter multivorans</name>
    <dbReference type="NCBI Taxonomy" id="937251"/>
    <lineage>
        <taxon>Bacteria</taxon>
        <taxon>Bacillati</taxon>
        <taxon>Bacillota</taxon>
        <taxon>Clostridia</taxon>
        <taxon>Eubacteriales</taxon>
        <taxon>Clostridiaceae</taxon>
        <taxon>Youngiibacter</taxon>
    </lineage>
</organism>
<protein>
    <submittedName>
        <fullName evidence="1">Uncharacterized protein</fullName>
    </submittedName>
</protein>
<evidence type="ECO:0000313" key="1">
    <source>
        <dbReference type="EMBL" id="MBP1920308.1"/>
    </source>
</evidence>
<comment type="caution">
    <text evidence="1">The sequence shown here is derived from an EMBL/GenBank/DDBJ whole genome shotgun (WGS) entry which is preliminary data.</text>
</comment>
<dbReference type="Proteomes" id="UP001519271">
    <property type="component" value="Unassembled WGS sequence"/>
</dbReference>
<gene>
    <name evidence="1" type="ORF">J2Z34_002819</name>
</gene>
<accession>A0ABS4G6V7</accession>
<dbReference type="EMBL" id="JAGGKC010000027">
    <property type="protein sequence ID" value="MBP1920308.1"/>
    <property type="molecule type" value="Genomic_DNA"/>
</dbReference>
<reference evidence="1 2" key="1">
    <citation type="submission" date="2021-03" db="EMBL/GenBank/DDBJ databases">
        <title>Genomic Encyclopedia of Type Strains, Phase IV (KMG-IV): sequencing the most valuable type-strain genomes for metagenomic binning, comparative biology and taxonomic classification.</title>
        <authorList>
            <person name="Goeker M."/>
        </authorList>
    </citation>
    <scope>NUCLEOTIDE SEQUENCE [LARGE SCALE GENOMIC DNA]</scope>
    <source>
        <strain evidence="1 2">DSM 6139</strain>
    </source>
</reference>
<sequence>MKKGDFLITKNGKAVCKIIGKWGSDFILENINEENQDLMLYGETELQSLIEEGTFRRMHPIGIKVQNSKAVELLKGLIEMVEGDLETIGKKVNITAQKYASNILEELRSALEELEEER</sequence>
<evidence type="ECO:0000313" key="2">
    <source>
        <dbReference type="Proteomes" id="UP001519271"/>
    </source>
</evidence>
<name>A0ABS4G6V7_9CLOT</name>
<proteinExistence type="predicted"/>